<name>A0AAV4XD67_CAEEX</name>
<gene>
    <name evidence="1" type="ORF">CEXT_473401</name>
</gene>
<comment type="caution">
    <text evidence="1">The sequence shown here is derived from an EMBL/GenBank/DDBJ whole genome shotgun (WGS) entry which is preliminary data.</text>
</comment>
<feature type="non-terminal residue" evidence="1">
    <location>
        <position position="55"/>
    </location>
</feature>
<dbReference type="Proteomes" id="UP001054945">
    <property type="component" value="Unassembled WGS sequence"/>
</dbReference>
<accession>A0AAV4XD67</accession>
<dbReference type="AlphaFoldDB" id="A0AAV4XD67"/>
<keyword evidence="2" id="KW-1185">Reference proteome</keyword>
<organism evidence="1 2">
    <name type="scientific">Caerostris extrusa</name>
    <name type="common">Bark spider</name>
    <name type="synonym">Caerostris bankana</name>
    <dbReference type="NCBI Taxonomy" id="172846"/>
    <lineage>
        <taxon>Eukaryota</taxon>
        <taxon>Metazoa</taxon>
        <taxon>Ecdysozoa</taxon>
        <taxon>Arthropoda</taxon>
        <taxon>Chelicerata</taxon>
        <taxon>Arachnida</taxon>
        <taxon>Araneae</taxon>
        <taxon>Araneomorphae</taxon>
        <taxon>Entelegynae</taxon>
        <taxon>Araneoidea</taxon>
        <taxon>Araneidae</taxon>
        <taxon>Caerostris</taxon>
    </lineage>
</organism>
<reference evidence="1 2" key="1">
    <citation type="submission" date="2021-06" db="EMBL/GenBank/DDBJ databases">
        <title>Caerostris extrusa draft genome.</title>
        <authorList>
            <person name="Kono N."/>
            <person name="Arakawa K."/>
        </authorList>
    </citation>
    <scope>NUCLEOTIDE SEQUENCE [LARGE SCALE GENOMIC DNA]</scope>
</reference>
<evidence type="ECO:0000313" key="1">
    <source>
        <dbReference type="EMBL" id="GIY91758.1"/>
    </source>
</evidence>
<dbReference type="EMBL" id="BPLR01017456">
    <property type="protein sequence ID" value="GIY91758.1"/>
    <property type="molecule type" value="Genomic_DNA"/>
</dbReference>
<evidence type="ECO:0000313" key="2">
    <source>
        <dbReference type="Proteomes" id="UP001054945"/>
    </source>
</evidence>
<proteinExistence type="predicted"/>
<protein>
    <submittedName>
        <fullName evidence="1">Uncharacterized protein</fullName>
    </submittedName>
</protein>
<sequence>MNPEWKRVSLLKVRCSIRNRTDMSVTGESHDKFGARAFILLGKKKNANISKRCTS</sequence>